<keyword evidence="2" id="KW-1185">Reference proteome</keyword>
<accession>A0A9Q1GKB8</accession>
<sequence length="220" mass="25109">MHIDGEAVEMPSDAVKRKIGQTNIISQYKKGLGDPQAVDTLRSFLWRKSPSLFFLFETKLAGREIGRIKHRLGDFDGFYYDSGGRAGGLALLWRKSLKVSFLSNLFNHRDVELKGVGTKAKWHFTGVYGWPESSGDLNELLYNYEKTGKAVKSQNVLQALCGTLDKCGLYDLGFKGYEFTWWNKRDGYGASSEWSLLFLTQRWCIVLTKYHTITHFIEAQ</sequence>
<protein>
    <submittedName>
        <fullName evidence="1">Uncharacterized protein</fullName>
    </submittedName>
</protein>
<dbReference type="Proteomes" id="UP001153076">
    <property type="component" value="Unassembled WGS sequence"/>
</dbReference>
<name>A0A9Q1GKB8_9CARY</name>
<gene>
    <name evidence="1" type="ORF">Cgig2_011607</name>
</gene>
<dbReference type="Gene3D" id="3.60.10.10">
    <property type="entry name" value="Endonuclease/exonuclease/phosphatase"/>
    <property type="match status" value="1"/>
</dbReference>
<dbReference type="AlphaFoldDB" id="A0A9Q1GKB8"/>
<reference evidence="1" key="1">
    <citation type="submission" date="2022-04" db="EMBL/GenBank/DDBJ databases">
        <title>Carnegiea gigantea Genome sequencing and assembly v2.</title>
        <authorList>
            <person name="Copetti D."/>
            <person name="Sanderson M.J."/>
            <person name="Burquez A."/>
            <person name="Wojciechowski M.F."/>
        </authorList>
    </citation>
    <scope>NUCLEOTIDE SEQUENCE</scope>
    <source>
        <strain evidence="1">SGP5-SGP5p</strain>
        <tissue evidence="1">Aerial part</tissue>
    </source>
</reference>
<proteinExistence type="predicted"/>
<comment type="caution">
    <text evidence="1">The sequence shown here is derived from an EMBL/GenBank/DDBJ whole genome shotgun (WGS) entry which is preliminary data.</text>
</comment>
<dbReference type="EMBL" id="JAKOGI010003146">
    <property type="protein sequence ID" value="KAJ8420789.1"/>
    <property type="molecule type" value="Genomic_DNA"/>
</dbReference>
<dbReference type="InterPro" id="IPR036691">
    <property type="entry name" value="Endo/exonu/phosph_ase_sf"/>
</dbReference>
<organism evidence="1 2">
    <name type="scientific">Carnegiea gigantea</name>
    <dbReference type="NCBI Taxonomy" id="171969"/>
    <lineage>
        <taxon>Eukaryota</taxon>
        <taxon>Viridiplantae</taxon>
        <taxon>Streptophyta</taxon>
        <taxon>Embryophyta</taxon>
        <taxon>Tracheophyta</taxon>
        <taxon>Spermatophyta</taxon>
        <taxon>Magnoliopsida</taxon>
        <taxon>eudicotyledons</taxon>
        <taxon>Gunneridae</taxon>
        <taxon>Pentapetalae</taxon>
        <taxon>Caryophyllales</taxon>
        <taxon>Cactineae</taxon>
        <taxon>Cactaceae</taxon>
        <taxon>Cactoideae</taxon>
        <taxon>Echinocereeae</taxon>
        <taxon>Carnegiea</taxon>
    </lineage>
</organism>
<evidence type="ECO:0000313" key="1">
    <source>
        <dbReference type="EMBL" id="KAJ8420789.1"/>
    </source>
</evidence>
<dbReference type="SUPFAM" id="SSF56219">
    <property type="entry name" value="DNase I-like"/>
    <property type="match status" value="1"/>
</dbReference>
<dbReference type="OrthoDB" id="1729225at2759"/>
<evidence type="ECO:0000313" key="2">
    <source>
        <dbReference type="Proteomes" id="UP001153076"/>
    </source>
</evidence>